<evidence type="ECO:0000256" key="6">
    <source>
        <dbReference type="RuleBase" id="RU361235"/>
    </source>
</evidence>
<proteinExistence type="inferred from homology"/>
<dbReference type="InterPro" id="IPR002018">
    <property type="entry name" value="CarbesteraseB"/>
</dbReference>
<keyword evidence="6" id="KW-0732">Signal</keyword>
<protein>
    <recommendedName>
        <fullName evidence="6">Carboxylic ester hydrolase</fullName>
        <ecNumber evidence="6">3.1.1.-</ecNumber>
    </recommendedName>
</protein>
<dbReference type="GO" id="GO:0052689">
    <property type="term" value="F:carboxylic ester hydrolase activity"/>
    <property type="evidence" value="ECO:0007669"/>
    <property type="project" value="UniProtKB-KW"/>
</dbReference>
<name>A0A9P0ICE3_SPOLI</name>
<keyword evidence="9" id="KW-1185">Reference proteome</keyword>
<dbReference type="InterPro" id="IPR019826">
    <property type="entry name" value="Carboxylesterase_B_AS"/>
</dbReference>
<dbReference type="InterPro" id="IPR029058">
    <property type="entry name" value="AB_hydrolase_fold"/>
</dbReference>
<evidence type="ECO:0000259" key="7">
    <source>
        <dbReference type="Pfam" id="PF00135"/>
    </source>
</evidence>
<evidence type="ECO:0000313" key="9">
    <source>
        <dbReference type="Proteomes" id="UP001153321"/>
    </source>
</evidence>
<evidence type="ECO:0000256" key="2">
    <source>
        <dbReference type="ARBA" id="ARBA00022487"/>
    </source>
</evidence>
<dbReference type="Gene3D" id="3.40.50.1820">
    <property type="entry name" value="alpha/beta hydrolase"/>
    <property type="match status" value="1"/>
</dbReference>
<evidence type="ECO:0000256" key="4">
    <source>
        <dbReference type="ARBA" id="ARBA00023157"/>
    </source>
</evidence>
<dbReference type="PANTHER" id="PTHR11559">
    <property type="entry name" value="CARBOXYLESTERASE"/>
    <property type="match status" value="1"/>
</dbReference>
<comment type="similarity">
    <text evidence="1 6">Belongs to the type-B carboxylesterase/lipase family.</text>
</comment>
<evidence type="ECO:0000256" key="3">
    <source>
        <dbReference type="ARBA" id="ARBA00022801"/>
    </source>
</evidence>
<dbReference type="Pfam" id="PF00135">
    <property type="entry name" value="COesterase"/>
    <property type="match status" value="1"/>
</dbReference>
<gene>
    <name evidence="8" type="ORF">SPLIT_LOCUS8661</name>
</gene>
<reference evidence="8" key="1">
    <citation type="submission" date="2022-02" db="EMBL/GenBank/DDBJ databases">
        <authorList>
            <person name="King R."/>
        </authorList>
    </citation>
    <scope>NUCLEOTIDE SEQUENCE</scope>
</reference>
<dbReference type="EMBL" id="LR824534">
    <property type="protein sequence ID" value="CAH1643306.1"/>
    <property type="molecule type" value="Genomic_DNA"/>
</dbReference>
<evidence type="ECO:0000313" key="8">
    <source>
        <dbReference type="EMBL" id="CAH1643306.1"/>
    </source>
</evidence>
<sequence length="563" mass="63812">MQWQTCVLLLCVTAILADDEWREVNTVQGPVRGRKHPTEDIYTFYNIPYATAPVGVDKFKAPLPPPVWLESYEAVDEQVICPQPALPFQDLEIKNELPLVKQENCLIANVYVPNTNKKNLSVLVYVHGGGFVTGWGELFKATQLLKKKDIIVVTFNYRLGVHGFLCLGTEDAPGNAGMKDQVALLRWVQKNIASFGGNPDDVTIIGYSAGSASVDLLMLSESTEGLFHRVIPESGGNLAAFSIQRDPVEIAKTFARQLNFTNVDNIYALGEFYKTAPLELLTSDPFIDRTDSTLMFSPCVERNMGGETFLTESPLTILKNGKYKKLPMLYGFANMEGLFRVNFFPLWKQKMNDKFSDFLPADLRFESEEEREDVANKVKRFYFGDEPVSEDNIVEYVNFFTDVMFAHSMLWATKLQVEAGNNQIYLYEYSFVDEDVPEVPHTNIRGATHCAQSMAILDGKNLTHTSHTDESFATPEFQKMKKTMREIWYNFIKTGKPVPEGSSLPAWPAASANRSPYMSLDQKIELRGVLLEERTRFWEDIYQKHYLEPVPPPTPPPKPRSEL</sequence>
<keyword evidence="4" id="KW-1015">Disulfide bond</keyword>
<evidence type="ECO:0000256" key="5">
    <source>
        <dbReference type="ARBA" id="ARBA00023180"/>
    </source>
</evidence>
<dbReference type="AlphaFoldDB" id="A0A9P0ICE3"/>
<evidence type="ECO:0000256" key="1">
    <source>
        <dbReference type="ARBA" id="ARBA00005964"/>
    </source>
</evidence>
<organism evidence="8 9">
    <name type="scientific">Spodoptera littoralis</name>
    <name type="common">Egyptian cotton leafworm</name>
    <dbReference type="NCBI Taxonomy" id="7109"/>
    <lineage>
        <taxon>Eukaryota</taxon>
        <taxon>Metazoa</taxon>
        <taxon>Ecdysozoa</taxon>
        <taxon>Arthropoda</taxon>
        <taxon>Hexapoda</taxon>
        <taxon>Insecta</taxon>
        <taxon>Pterygota</taxon>
        <taxon>Neoptera</taxon>
        <taxon>Endopterygota</taxon>
        <taxon>Lepidoptera</taxon>
        <taxon>Glossata</taxon>
        <taxon>Ditrysia</taxon>
        <taxon>Noctuoidea</taxon>
        <taxon>Noctuidae</taxon>
        <taxon>Amphipyrinae</taxon>
        <taxon>Spodoptera</taxon>
    </lineage>
</organism>
<dbReference type="Proteomes" id="UP001153321">
    <property type="component" value="Chromosome 3"/>
</dbReference>
<dbReference type="InterPro" id="IPR050309">
    <property type="entry name" value="Type-B_Carboxylest/Lipase"/>
</dbReference>
<keyword evidence="3 6" id="KW-0378">Hydrolase</keyword>
<dbReference type="PROSITE" id="PS00122">
    <property type="entry name" value="CARBOXYLESTERASE_B_1"/>
    <property type="match status" value="1"/>
</dbReference>
<keyword evidence="2" id="KW-0719">Serine esterase</keyword>
<feature type="chain" id="PRO_5040538554" description="Carboxylic ester hydrolase" evidence="6">
    <location>
        <begin position="18"/>
        <end position="563"/>
    </location>
</feature>
<feature type="domain" description="Carboxylesterase type B" evidence="7">
    <location>
        <begin position="23"/>
        <end position="538"/>
    </location>
</feature>
<dbReference type="EC" id="3.1.1.-" evidence="6"/>
<dbReference type="SUPFAM" id="SSF53474">
    <property type="entry name" value="alpha/beta-Hydrolases"/>
    <property type="match status" value="1"/>
</dbReference>
<keyword evidence="5" id="KW-0325">Glycoprotein</keyword>
<accession>A0A9P0ICE3</accession>
<feature type="signal peptide" evidence="6">
    <location>
        <begin position="1"/>
        <end position="17"/>
    </location>
</feature>